<keyword evidence="6" id="KW-1015">Disulfide bond</keyword>
<evidence type="ECO:0000313" key="9">
    <source>
        <dbReference type="EMBL" id="ESW06122.1"/>
    </source>
</evidence>
<organism evidence="9 10">
    <name type="scientific">Phaseolus vulgaris</name>
    <name type="common">Kidney bean</name>
    <name type="synonym">French bean</name>
    <dbReference type="NCBI Taxonomy" id="3885"/>
    <lineage>
        <taxon>Eukaryota</taxon>
        <taxon>Viridiplantae</taxon>
        <taxon>Streptophyta</taxon>
        <taxon>Embryophyta</taxon>
        <taxon>Tracheophyta</taxon>
        <taxon>Spermatophyta</taxon>
        <taxon>Magnoliopsida</taxon>
        <taxon>eudicotyledons</taxon>
        <taxon>Gunneridae</taxon>
        <taxon>Pentapetalae</taxon>
        <taxon>rosids</taxon>
        <taxon>fabids</taxon>
        <taxon>Fabales</taxon>
        <taxon>Fabaceae</taxon>
        <taxon>Papilionoideae</taxon>
        <taxon>50 kb inversion clade</taxon>
        <taxon>NPAAA clade</taxon>
        <taxon>indigoferoid/millettioid clade</taxon>
        <taxon>Phaseoleae</taxon>
        <taxon>Phaseolus</taxon>
    </lineage>
</organism>
<comment type="subcellular location">
    <subcellularLocation>
        <location evidence="1">Secreted</location>
    </subcellularLocation>
</comment>
<evidence type="ECO:0000256" key="5">
    <source>
        <dbReference type="ARBA" id="ARBA00022729"/>
    </source>
</evidence>
<dbReference type="AlphaFoldDB" id="V7AKK6"/>
<comment type="function">
    <text evidence="7">Cell signaling peptide that may regulate plant stress, growth, and development. Mediates a rapid alkalinization of extracellular space by mediating a transient increase in the cytoplasmic Ca(2+) concentration leading to a calcium-dependent signaling events through a cell surface receptor and a concomitant activation of some intracellular mitogen-activated protein kinases.</text>
</comment>
<dbReference type="EMBL" id="CM002297">
    <property type="protein sequence ID" value="ESW06122.1"/>
    <property type="molecule type" value="Genomic_DNA"/>
</dbReference>
<comment type="similarity">
    <text evidence="2">Belongs to the plant rapid alkalinization factor (RALF) family.</text>
</comment>
<evidence type="ECO:0000256" key="6">
    <source>
        <dbReference type="ARBA" id="ARBA00023157"/>
    </source>
</evidence>
<dbReference type="Pfam" id="PF05498">
    <property type="entry name" value="RALF"/>
    <property type="match status" value="1"/>
</dbReference>
<evidence type="ECO:0000256" key="8">
    <source>
        <dbReference type="SAM" id="SignalP"/>
    </source>
</evidence>
<gene>
    <name evidence="9" type="ORF">PHAVU_010G021500g</name>
</gene>
<keyword evidence="3" id="KW-0964">Secreted</keyword>
<evidence type="ECO:0000256" key="4">
    <source>
        <dbReference type="ARBA" id="ARBA00022702"/>
    </source>
</evidence>
<feature type="signal peptide" evidence="8">
    <location>
        <begin position="1"/>
        <end position="26"/>
    </location>
</feature>
<name>V7AKK6_PHAVU</name>
<dbReference type="Proteomes" id="UP000000226">
    <property type="component" value="Chromosome 10"/>
</dbReference>
<keyword evidence="5 8" id="KW-0732">Signal</keyword>
<evidence type="ECO:0000256" key="3">
    <source>
        <dbReference type="ARBA" id="ARBA00022525"/>
    </source>
</evidence>
<evidence type="ECO:0000313" key="10">
    <source>
        <dbReference type="Proteomes" id="UP000000226"/>
    </source>
</evidence>
<feature type="chain" id="PRO_5004753837" description="RALF-like protein" evidence="8">
    <location>
        <begin position="27"/>
        <end position="76"/>
    </location>
</feature>
<dbReference type="OMA" id="MKNTETH"/>
<dbReference type="GO" id="GO:0040008">
    <property type="term" value="P:regulation of growth"/>
    <property type="evidence" value="ECO:0007669"/>
    <property type="project" value="UniProtKB-ARBA"/>
</dbReference>
<reference evidence="10" key="1">
    <citation type="journal article" date="2014" name="Nat. Genet.">
        <title>A reference genome for common bean and genome-wide analysis of dual domestications.</title>
        <authorList>
            <person name="Schmutz J."/>
            <person name="McClean P.E."/>
            <person name="Mamidi S."/>
            <person name="Wu G.A."/>
            <person name="Cannon S.B."/>
            <person name="Grimwood J."/>
            <person name="Jenkins J."/>
            <person name="Shu S."/>
            <person name="Song Q."/>
            <person name="Chavarro C."/>
            <person name="Torres-Torres M."/>
            <person name="Geffroy V."/>
            <person name="Moghaddam S.M."/>
            <person name="Gao D."/>
            <person name="Abernathy B."/>
            <person name="Barry K."/>
            <person name="Blair M."/>
            <person name="Brick M.A."/>
            <person name="Chovatia M."/>
            <person name="Gepts P."/>
            <person name="Goodstein D.M."/>
            <person name="Gonzales M."/>
            <person name="Hellsten U."/>
            <person name="Hyten D.L."/>
            <person name="Jia G."/>
            <person name="Kelly J.D."/>
            <person name="Kudrna D."/>
            <person name="Lee R."/>
            <person name="Richard M.M."/>
            <person name="Miklas P.N."/>
            <person name="Osorno J.M."/>
            <person name="Rodrigues J."/>
            <person name="Thareau V."/>
            <person name="Urrea C.A."/>
            <person name="Wang M."/>
            <person name="Yu Y."/>
            <person name="Zhang M."/>
            <person name="Wing R.A."/>
            <person name="Cregan P.B."/>
            <person name="Rokhsar D.S."/>
            <person name="Jackson S.A."/>
        </authorList>
    </citation>
    <scope>NUCLEOTIDE SEQUENCE [LARGE SCALE GENOMIC DNA]</scope>
    <source>
        <strain evidence="10">cv. G19833</strain>
    </source>
</reference>
<evidence type="ECO:0008006" key="11">
    <source>
        <dbReference type="Google" id="ProtNLM"/>
    </source>
</evidence>
<keyword evidence="4" id="KW-0372">Hormone</keyword>
<evidence type="ECO:0000256" key="7">
    <source>
        <dbReference type="ARBA" id="ARBA00037228"/>
    </source>
</evidence>
<dbReference type="Gramene" id="ESW06122">
    <property type="protein sequence ID" value="ESW06122"/>
    <property type="gene ID" value="PHAVU_010G021500g"/>
</dbReference>
<evidence type="ECO:0000256" key="1">
    <source>
        <dbReference type="ARBA" id="ARBA00004613"/>
    </source>
</evidence>
<accession>V7AKK6</accession>
<dbReference type="PANTHER" id="PTHR34270">
    <property type="entry name" value="PROTEIN RALF-LIKE 15-RELATED"/>
    <property type="match status" value="1"/>
</dbReference>
<dbReference type="InterPro" id="IPR008801">
    <property type="entry name" value="RALF"/>
</dbReference>
<proteinExistence type="inferred from homology"/>
<sequence length="76" mass="8687">MGEKKCSMKVWFLCFLVLSMVALGHGNVEDEVENTETKGVTERRLSDDKTLSQPVNEYNRGCNAIHRCRGKHHHNT</sequence>
<dbReference type="GO" id="GO:0005576">
    <property type="term" value="C:extracellular region"/>
    <property type="evidence" value="ECO:0007669"/>
    <property type="project" value="UniProtKB-SubCell"/>
</dbReference>
<dbReference type="PANTHER" id="PTHR34270:SF5">
    <property type="entry name" value="PROTEIN RALF-LIKE 10-RELATED"/>
    <property type="match status" value="1"/>
</dbReference>
<dbReference type="OrthoDB" id="1044402at2759"/>
<keyword evidence="10" id="KW-1185">Reference proteome</keyword>
<evidence type="ECO:0000256" key="2">
    <source>
        <dbReference type="ARBA" id="ARBA00009178"/>
    </source>
</evidence>
<dbReference type="GO" id="GO:0005179">
    <property type="term" value="F:hormone activity"/>
    <property type="evidence" value="ECO:0007669"/>
    <property type="project" value="UniProtKB-KW"/>
</dbReference>
<protein>
    <recommendedName>
        <fullName evidence="11">RALF-like protein</fullName>
    </recommendedName>
</protein>